<evidence type="ECO:0000313" key="2">
    <source>
        <dbReference type="EMBL" id="NQE36676.1"/>
    </source>
</evidence>
<gene>
    <name evidence="2" type="ORF">E5S67_04441</name>
</gene>
<proteinExistence type="predicted"/>
<protein>
    <submittedName>
        <fullName evidence="2">Uncharacterized protein</fullName>
    </submittedName>
</protein>
<dbReference type="EMBL" id="SRRZ01000094">
    <property type="protein sequence ID" value="NQE36676.1"/>
    <property type="molecule type" value="Genomic_DNA"/>
</dbReference>
<sequence length="98" mass="10648">MSIENSESKKPDDARSPGVTDRDALTPKQIDQEVEVVRKLIVPDVTDTPAKSDDPRSPGVTDRDAIASEKPDLEGEVVRKLIVPDVTDVPAKSDDPRS</sequence>
<feature type="compositionally biased region" description="Basic and acidic residues" evidence="1">
    <location>
        <begin position="50"/>
        <end position="79"/>
    </location>
</feature>
<evidence type="ECO:0000256" key="1">
    <source>
        <dbReference type="SAM" id="MobiDB-lite"/>
    </source>
</evidence>
<feature type="region of interest" description="Disordered" evidence="1">
    <location>
        <begin position="1"/>
        <end position="98"/>
    </location>
</feature>
<name>A0ABX2D2C8_9CYAN</name>
<keyword evidence="3" id="KW-1185">Reference proteome</keyword>
<accession>A0ABX2D2C8</accession>
<dbReference type="Proteomes" id="UP000702425">
    <property type="component" value="Unassembled WGS sequence"/>
</dbReference>
<reference evidence="2 3" key="1">
    <citation type="journal article" date="2020" name="Sci. Rep.">
        <title>A novel cyanobacterial geosmin producer, revising GeoA distribution and dispersion patterns in Bacteria.</title>
        <authorList>
            <person name="Churro C."/>
            <person name="Semedo-Aguiar A.P."/>
            <person name="Silva A.D."/>
            <person name="Pereira-Leal J.B."/>
            <person name="Leite R.B."/>
        </authorList>
    </citation>
    <scope>NUCLEOTIDE SEQUENCE [LARGE SCALE GENOMIC DNA]</scope>
    <source>
        <strain evidence="2 3">IPMA8</strain>
    </source>
</reference>
<evidence type="ECO:0000313" key="3">
    <source>
        <dbReference type="Proteomes" id="UP000702425"/>
    </source>
</evidence>
<comment type="caution">
    <text evidence="2">The sequence shown here is derived from an EMBL/GenBank/DDBJ whole genome shotgun (WGS) entry which is preliminary data.</text>
</comment>
<dbReference type="RefSeq" id="WP_172190550.1">
    <property type="nucleotide sequence ID" value="NZ_CAWPPK010000312.1"/>
</dbReference>
<organism evidence="2 3">
    <name type="scientific">Microcoleus asticus IPMA8</name>
    <dbReference type="NCBI Taxonomy" id="2563858"/>
    <lineage>
        <taxon>Bacteria</taxon>
        <taxon>Bacillati</taxon>
        <taxon>Cyanobacteriota</taxon>
        <taxon>Cyanophyceae</taxon>
        <taxon>Oscillatoriophycideae</taxon>
        <taxon>Oscillatoriales</taxon>
        <taxon>Microcoleaceae</taxon>
        <taxon>Microcoleus</taxon>
        <taxon>Microcoleus asticus</taxon>
    </lineage>
</organism>
<feature type="compositionally biased region" description="Basic and acidic residues" evidence="1">
    <location>
        <begin position="1"/>
        <end position="25"/>
    </location>
</feature>